<dbReference type="Gene3D" id="3.40.50.2000">
    <property type="entry name" value="Glycogen Phosphorylase B"/>
    <property type="match status" value="1"/>
</dbReference>
<dbReference type="EC" id="2.4.-.-" evidence="3"/>
<comment type="caution">
    <text evidence="3">The sequence shown here is derived from an EMBL/GenBank/DDBJ whole genome shotgun (WGS) entry which is preliminary data.</text>
</comment>
<reference evidence="3" key="1">
    <citation type="submission" date="2023-10" db="EMBL/GenBank/DDBJ databases">
        <title>Production of high quality cheese from raw caw milk (raw cheese).</title>
        <authorList>
            <person name="Samouris G."/>
        </authorList>
    </citation>
    <scope>NUCLEOTIDE SEQUENCE</scope>
    <source>
        <strain evidence="3">M17-3</strain>
    </source>
</reference>
<evidence type="ECO:0000259" key="2">
    <source>
        <dbReference type="Pfam" id="PF00534"/>
    </source>
</evidence>
<dbReference type="Proteomes" id="UP001186047">
    <property type="component" value="Unassembled WGS sequence"/>
</dbReference>
<dbReference type="AlphaFoldDB" id="A0AAE4NS86"/>
<organism evidence="3 4">
    <name type="scientific">Lactococcus lactis</name>
    <dbReference type="NCBI Taxonomy" id="1358"/>
    <lineage>
        <taxon>Bacteria</taxon>
        <taxon>Bacillati</taxon>
        <taxon>Bacillota</taxon>
        <taxon>Bacilli</taxon>
        <taxon>Lactobacillales</taxon>
        <taxon>Streptococcaceae</taxon>
        <taxon>Lactococcus</taxon>
    </lineage>
</organism>
<sequence>MKKINFILGSNANIPVGGYKIVFQYANELVKLNYDVSISFMYNLEQNKIKYFLKKLLKPIVIKMGSSHKKQITWFDLDSKIKIYFDVSTYNSIPDADFVIATASQTSKFVSKLSSRKGEKYYFIQSYEDWVFEGHKGKVEDTYCLGLNNIVISKELSSIVEKASGVKPHYLPNFYDHNEFYIANPIKNRVNKVALLNHEQSTKRTKFGLEILFEVKKSIPDLEIELFGSYPIKEKYPEYVHFTYKATSNQLLHEIFGRSKIYLLPSVLEGWGLTGMEAMACGAVLVSSEIGGIVEYANKNNSILIEPKRKNDFVEVIINLLRDVKKCETIAEKGNEEIQKFSIENSIKMLENILGLNH</sequence>
<name>A0AAE4NS86_9LACT</name>
<dbReference type="EMBL" id="JAWHVL010000019">
    <property type="protein sequence ID" value="MDV2632912.1"/>
    <property type="molecule type" value="Genomic_DNA"/>
</dbReference>
<evidence type="ECO:0000256" key="1">
    <source>
        <dbReference type="ARBA" id="ARBA00022679"/>
    </source>
</evidence>
<dbReference type="SUPFAM" id="SSF53756">
    <property type="entry name" value="UDP-Glycosyltransferase/glycogen phosphorylase"/>
    <property type="match status" value="1"/>
</dbReference>
<dbReference type="CDD" id="cd03801">
    <property type="entry name" value="GT4_PimA-like"/>
    <property type="match status" value="1"/>
</dbReference>
<gene>
    <name evidence="3" type="ORF">RZO31_08475</name>
</gene>
<dbReference type="PANTHER" id="PTHR46401:SF2">
    <property type="entry name" value="GLYCOSYLTRANSFERASE WBBK-RELATED"/>
    <property type="match status" value="1"/>
</dbReference>
<dbReference type="GO" id="GO:0009103">
    <property type="term" value="P:lipopolysaccharide biosynthetic process"/>
    <property type="evidence" value="ECO:0007669"/>
    <property type="project" value="TreeGrafter"/>
</dbReference>
<keyword evidence="1 3" id="KW-0808">Transferase</keyword>
<feature type="domain" description="Glycosyl transferase family 1" evidence="2">
    <location>
        <begin position="240"/>
        <end position="335"/>
    </location>
</feature>
<dbReference type="Pfam" id="PF00534">
    <property type="entry name" value="Glycos_transf_1"/>
    <property type="match status" value="1"/>
</dbReference>
<protein>
    <submittedName>
        <fullName evidence="3">Glycosyltransferase family 4 protein</fullName>
        <ecNumber evidence="3">2.4.-.-</ecNumber>
    </submittedName>
</protein>
<dbReference type="PANTHER" id="PTHR46401">
    <property type="entry name" value="GLYCOSYLTRANSFERASE WBBK-RELATED"/>
    <property type="match status" value="1"/>
</dbReference>
<dbReference type="InterPro" id="IPR001296">
    <property type="entry name" value="Glyco_trans_1"/>
</dbReference>
<accession>A0AAE4NS86</accession>
<dbReference type="GO" id="GO:0016757">
    <property type="term" value="F:glycosyltransferase activity"/>
    <property type="evidence" value="ECO:0007669"/>
    <property type="project" value="UniProtKB-KW"/>
</dbReference>
<dbReference type="Gene3D" id="3.40.50.11090">
    <property type="match status" value="1"/>
</dbReference>
<evidence type="ECO:0000313" key="3">
    <source>
        <dbReference type="EMBL" id="MDV2632912.1"/>
    </source>
</evidence>
<proteinExistence type="predicted"/>
<evidence type="ECO:0000313" key="4">
    <source>
        <dbReference type="Proteomes" id="UP001186047"/>
    </source>
</evidence>
<keyword evidence="3" id="KW-0328">Glycosyltransferase</keyword>
<dbReference type="RefSeq" id="WP_012896996.1">
    <property type="nucleotide sequence ID" value="NZ_CP059049.1"/>
</dbReference>